<feature type="domain" description="Ig-like" evidence="9">
    <location>
        <begin position="129"/>
        <end position="214"/>
    </location>
</feature>
<dbReference type="InterPro" id="IPR013783">
    <property type="entry name" value="Ig-like_fold"/>
</dbReference>
<evidence type="ECO:0000256" key="7">
    <source>
        <dbReference type="ARBA" id="ARBA00023170"/>
    </source>
</evidence>
<evidence type="ECO:0000256" key="4">
    <source>
        <dbReference type="ARBA" id="ARBA00022989"/>
    </source>
</evidence>
<gene>
    <name evidence="10" type="primary">CD200R1B</name>
    <name evidence="10" type="ORF">EYF80_030477</name>
</gene>
<dbReference type="EMBL" id="SRLO01000359">
    <property type="protein sequence ID" value="TNN59290.1"/>
    <property type="molecule type" value="Genomic_DNA"/>
</dbReference>
<proteinExistence type="inferred from homology"/>
<comment type="subcellular location">
    <subcellularLocation>
        <location evidence="1">Membrane</location>
        <topology evidence="1">Single-pass membrane protein</topology>
    </subcellularLocation>
</comment>
<evidence type="ECO:0000256" key="3">
    <source>
        <dbReference type="ARBA" id="ARBA00022692"/>
    </source>
</evidence>
<organism evidence="10 11">
    <name type="scientific">Liparis tanakae</name>
    <name type="common">Tanaka's snailfish</name>
    <dbReference type="NCBI Taxonomy" id="230148"/>
    <lineage>
        <taxon>Eukaryota</taxon>
        <taxon>Metazoa</taxon>
        <taxon>Chordata</taxon>
        <taxon>Craniata</taxon>
        <taxon>Vertebrata</taxon>
        <taxon>Euteleostomi</taxon>
        <taxon>Actinopterygii</taxon>
        <taxon>Neopterygii</taxon>
        <taxon>Teleostei</taxon>
        <taxon>Neoteleostei</taxon>
        <taxon>Acanthomorphata</taxon>
        <taxon>Eupercaria</taxon>
        <taxon>Perciformes</taxon>
        <taxon>Cottioidei</taxon>
        <taxon>Cottales</taxon>
        <taxon>Liparidae</taxon>
        <taxon>Liparis</taxon>
    </lineage>
</organism>
<evidence type="ECO:0000256" key="1">
    <source>
        <dbReference type="ARBA" id="ARBA00004167"/>
    </source>
</evidence>
<reference evidence="10 11" key="1">
    <citation type="submission" date="2019-03" db="EMBL/GenBank/DDBJ databases">
        <title>First draft genome of Liparis tanakae, snailfish: a comprehensive survey of snailfish specific genes.</title>
        <authorList>
            <person name="Kim W."/>
            <person name="Song I."/>
            <person name="Jeong J.-H."/>
            <person name="Kim D."/>
            <person name="Kim S."/>
            <person name="Ryu S."/>
            <person name="Song J.Y."/>
            <person name="Lee S.K."/>
        </authorList>
    </citation>
    <scope>NUCLEOTIDE SEQUENCE [LARGE SCALE GENOMIC DNA]</scope>
    <source>
        <tissue evidence="10">Muscle</tissue>
    </source>
</reference>
<keyword evidence="6" id="KW-1015">Disulfide bond</keyword>
<keyword evidence="4" id="KW-1133">Transmembrane helix</keyword>
<dbReference type="AlphaFoldDB" id="A0A4Z2H1G7"/>
<dbReference type="SUPFAM" id="SSF48726">
    <property type="entry name" value="Immunoglobulin"/>
    <property type="match status" value="2"/>
</dbReference>
<keyword evidence="8" id="KW-0325">Glycoprotein</keyword>
<dbReference type="Gene3D" id="2.60.40.10">
    <property type="entry name" value="Immunoglobulins"/>
    <property type="match status" value="2"/>
</dbReference>
<dbReference type="GO" id="GO:0150077">
    <property type="term" value="P:regulation of neuroinflammatory response"/>
    <property type="evidence" value="ECO:0007669"/>
    <property type="project" value="InterPro"/>
</dbReference>
<accession>A0A4Z2H1G7</accession>
<evidence type="ECO:0000313" key="10">
    <source>
        <dbReference type="EMBL" id="TNN59290.1"/>
    </source>
</evidence>
<dbReference type="InterPro" id="IPR013106">
    <property type="entry name" value="Ig_V-set"/>
</dbReference>
<sequence length="260" mass="28776">MRDMTWIYAAVVFLSSEARDVDTVVRHVAFRRGSEVNLTCSNKTWSDLMYVVWTMALQNKKPCKIALDRLGKSHDTCKDGKSLRNTSGALSYLHISKFSDADEGLYECESAYTGGNDHHAIHVAIIVAPSTSAWLEHKDNKMVAVCRAERGKPAAIISWSHTGNVSSGNVSSVETGSNGFVTVESRLELPEGTDTGNLSCVVRHHNWTETRSLALKHEQGHPPWLYVLVVGAEDVEEVEPYASYVQRVNSIYNSSADLFT</sequence>
<dbReference type="OrthoDB" id="8915654at2759"/>
<evidence type="ECO:0000256" key="5">
    <source>
        <dbReference type="ARBA" id="ARBA00023136"/>
    </source>
</evidence>
<comment type="caution">
    <text evidence="10">The sequence shown here is derived from an EMBL/GenBank/DDBJ whole genome shotgun (WGS) entry which is preliminary data.</text>
</comment>
<dbReference type="InterPro" id="IPR040012">
    <property type="entry name" value="CD200R"/>
</dbReference>
<keyword evidence="11" id="KW-1185">Reference proteome</keyword>
<feature type="domain" description="Ig-like" evidence="9">
    <location>
        <begin position="33"/>
        <end position="124"/>
    </location>
</feature>
<dbReference type="InterPro" id="IPR036179">
    <property type="entry name" value="Ig-like_dom_sf"/>
</dbReference>
<evidence type="ECO:0000313" key="11">
    <source>
        <dbReference type="Proteomes" id="UP000314294"/>
    </source>
</evidence>
<dbReference type="PANTHER" id="PTHR21462:SF2">
    <property type="entry name" value="CELL SURFACE GLYCOPROTEIN CD200 RECEPTOR 2"/>
    <property type="match status" value="1"/>
</dbReference>
<dbReference type="PANTHER" id="PTHR21462">
    <property type="entry name" value="CELL SURFACE GLYCOPROTEIN OX2 RECEPTOR PRECURSOR"/>
    <property type="match status" value="1"/>
</dbReference>
<protein>
    <submittedName>
        <fullName evidence="10">Cell surface glycoprotein CD200 receptor 1-B</fullName>
    </submittedName>
</protein>
<evidence type="ECO:0000256" key="6">
    <source>
        <dbReference type="ARBA" id="ARBA00023157"/>
    </source>
</evidence>
<keyword evidence="3" id="KW-0812">Transmembrane</keyword>
<keyword evidence="7 10" id="KW-0675">Receptor</keyword>
<dbReference type="Pfam" id="PF08205">
    <property type="entry name" value="C2-set_2"/>
    <property type="match status" value="1"/>
</dbReference>
<evidence type="ECO:0000256" key="2">
    <source>
        <dbReference type="ARBA" id="ARBA00008215"/>
    </source>
</evidence>
<keyword evidence="5" id="KW-0472">Membrane</keyword>
<dbReference type="GO" id="GO:0038023">
    <property type="term" value="F:signaling receptor activity"/>
    <property type="evidence" value="ECO:0007669"/>
    <property type="project" value="InterPro"/>
</dbReference>
<dbReference type="PROSITE" id="PS50835">
    <property type="entry name" value="IG_LIKE"/>
    <property type="match status" value="2"/>
</dbReference>
<comment type="similarity">
    <text evidence="2">Belongs to the CD200R family.</text>
</comment>
<dbReference type="Pfam" id="PF07686">
    <property type="entry name" value="V-set"/>
    <property type="match status" value="1"/>
</dbReference>
<evidence type="ECO:0000256" key="8">
    <source>
        <dbReference type="ARBA" id="ARBA00023180"/>
    </source>
</evidence>
<dbReference type="InterPro" id="IPR007110">
    <property type="entry name" value="Ig-like_dom"/>
</dbReference>
<evidence type="ECO:0000259" key="9">
    <source>
        <dbReference type="PROSITE" id="PS50835"/>
    </source>
</evidence>
<dbReference type="InterPro" id="IPR013162">
    <property type="entry name" value="CD80_C2-set"/>
</dbReference>
<dbReference type="GO" id="GO:0016020">
    <property type="term" value="C:membrane"/>
    <property type="evidence" value="ECO:0007669"/>
    <property type="project" value="UniProtKB-SubCell"/>
</dbReference>
<dbReference type="GO" id="GO:0009986">
    <property type="term" value="C:cell surface"/>
    <property type="evidence" value="ECO:0007669"/>
    <property type="project" value="UniProtKB-ARBA"/>
</dbReference>
<dbReference type="Proteomes" id="UP000314294">
    <property type="component" value="Unassembled WGS sequence"/>
</dbReference>
<name>A0A4Z2H1G7_9TELE</name>